<dbReference type="InterPro" id="IPR024087">
    <property type="entry name" value="Creatininase-like_sf"/>
</dbReference>
<comment type="similarity">
    <text evidence="5">Belongs to the creatininase superfamily.</text>
</comment>
<keyword evidence="4" id="KW-0862">Zinc</keyword>
<keyword evidence="3" id="KW-0378">Hydrolase</keyword>
<evidence type="ECO:0000256" key="4">
    <source>
        <dbReference type="ARBA" id="ARBA00022833"/>
    </source>
</evidence>
<accession>A0ABU9YBS8</accession>
<organism evidence="6 7">
    <name type="scientific">Sphingomonas oligophenolica</name>
    <dbReference type="NCBI Taxonomy" id="301154"/>
    <lineage>
        <taxon>Bacteria</taxon>
        <taxon>Pseudomonadati</taxon>
        <taxon>Pseudomonadota</taxon>
        <taxon>Alphaproteobacteria</taxon>
        <taxon>Sphingomonadales</taxon>
        <taxon>Sphingomonadaceae</taxon>
        <taxon>Sphingomonas</taxon>
    </lineage>
</organism>
<dbReference type="Gene3D" id="3.40.50.10310">
    <property type="entry name" value="Creatininase"/>
    <property type="match status" value="1"/>
</dbReference>
<dbReference type="PANTHER" id="PTHR35005:SF1">
    <property type="entry name" value="2-AMINO-5-FORMYLAMINO-6-RIBOSYLAMINOPYRIMIDIN-4(3H)-ONE 5'-MONOPHOSPHATE DEFORMYLASE"/>
    <property type="match status" value="1"/>
</dbReference>
<evidence type="ECO:0000256" key="1">
    <source>
        <dbReference type="ARBA" id="ARBA00001947"/>
    </source>
</evidence>
<reference evidence="6 7" key="1">
    <citation type="submission" date="2024-05" db="EMBL/GenBank/DDBJ databases">
        <authorList>
            <person name="Liu Q."/>
            <person name="Xin Y.-H."/>
        </authorList>
    </citation>
    <scope>NUCLEOTIDE SEQUENCE [LARGE SCALE GENOMIC DNA]</scope>
    <source>
        <strain evidence="6 7">CGMCC 1.10181</strain>
    </source>
</reference>
<proteinExistence type="inferred from homology"/>
<dbReference type="SUPFAM" id="SSF102215">
    <property type="entry name" value="Creatininase"/>
    <property type="match status" value="1"/>
</dbReference>
<dbReference type="Proteomes" id="UP001419910">
    <property type="component" value="Unassembled WGS sequence"/>
</dbReference>
<evidence type="ECO:0000313" key="6">
    <source>
        <dbReference type="EMBL" id="MEN2793266.1"/>
    </source>
</evidence>
<comment type="cofactor">
    <cofactor evidence="1">
        <name>Zn(2+)</name>
        <dbReference type="ChEBI" id="CHEBI:29105"/>
    </cofactor>
</comment>
<dbReference type="InterPro" id="IPR003785">
    <property type="entry name" value="Creatininase/forma_Hydrolase"/>
</dbReference>
<sequence>MILHLSTWPEIEARLTRSRTIVIPIGSTEQHGPTGLLGTDWLCSEIIAHRAHTENADILVGPTFNVGMAQHHLAFPGTISLRPSTMILALRDWVSSLSAHGFETIYFLNGHGGNIPTIEAAFSEIYAEASYDKRQSGLVLMLRNWWQLPGIEALAHRQFPTGHGSHAQPSEIAVTQAAYPASIKIADCHPRIAASGPIRDAIDFRARHPDGRMGSDSLQANPGYGEELILLAVKGLMADIGAIEARQDEIG</sequence>
<evidence type="ECO:0000256" key="3">
    <source>
        <dbReference type="ARBA" id="ARBA00022801"/>
    </source>
</evidence>
<evidence type="ECO:0000313" key="7">
    <source>
        <dbReference type="Proteomes" id="UP001419910"/>
    </source>
</evidence>
<name>A0ABU9YBS8_9SPHN</name>
<comment type="caution">
    <text evidence="6">The sequence shown here is derived from an EMBL/GenBank/DDBJ whole genome shotgun (WGS) entry which is preliminary data.</text>
</comment>
<evidence type="ECO:0000256" key="5">
    <source>
        <dbReference type="ARBA" id="ARBA00024029"/>
    </source>
</evidence>
<keyword evidence="2" id="KW-0479">Metal-binding</keyword>
<dbReference type="EMBL" id="JBDIME010000042">
    <property type="protein sequence ID" value="MEN2793266.1"/>
    <property type="molecule type" value="Genomic_DNA"/>
</dbReference>
<dbReference type="PANTHER" id="PTHR35005">
    <property type="entry name" value="3-DEHYDRO-SCYLLO-INOSOSE HYDROLASE"/>
    <property type="match status" value="1"/>
</dbReference>
<keyword evidence="7" id="KW-1185">Reference proteome</keyword>
<gene>
    <name evidence="6" type="ORF">ABC974_26820</name>
</gene>
<evidence type="ECO:0000256" key="2">
    <source>
        <dbReference type="ARBA" id="ARBA00022723"/>
    </source>
</evidence>
<protein>
    <submittedName>
        <fullName evidence="6">Creatininase family protein</fullName>
    </submittedName>
</protein>
<dbReference type="RefSeq" id="WP_343892190.1">
    <property type="nucleotide sequence ID" value="NZ_BAAAEH010000053.1"/>
</dbReference>
<dbReference type="Pfam" id="PF02633">
    <property type="entry name" value="Creatininase"/>
    <property type="match status" value="1"/>
</dbReference>